<accession>D5GGJ5</accession>
<keyword evidence="3" id="KW-1185">Reference proteome</keyword>
<gene>
    <name evidence="2" type="ORF">GSTUM_00007526001</name>
</gene>
<dbReference type="OMA" id="YDQPHEI"/>
<proteinExistence type="predicted"/>
<dbReference type="InterPro" id="IPR009091">
    <property type="entry name" value="RCC1/BLIP-II"/>
</dbReference>
<feature type="repeat" description="RCC1" evidence="1">
    <location>
        <begin position="321"/>
        <end position="382"/>
    </location>
</feature>
<dbReference type="PANTHER" id="PTHR47563">
    <property type="entry name" value="PROTEIN FMP25, MITOCHONDRIAL"/>
    <property type="match status" value="1"/>
</dbReference>
<dbReference type="InterPro" id="IPR053245">
    <property type="entry name" value="MitoProcess-Associated"/>
</dbReference>
<dbReference type="PANTHER" id="PTHR47563:SF1">
    <property type="entry name" value="PROTEIN FMP25, MITOCHONDRIAL"/>
    <property type="match status" value="1"/>
</dbReference>
<evidence type="ECO:0000256" key="1">
    <source>
        <dbReference type="PROSITE-ProRule" id="PRU00235"/>
    </source>
</evidence>
<dbReference type="FunCoup" id="D5GGJ5">
    <property type="interactions" value="18"/>
</dbReference>
<dbReference type="GO" id="GO:0005743">
    <property type="term" value="C:mitochondrial inner membrane"/>
    <property type="evidence" value="ECO:0007669"/>
    <property type="project" value="TreeGrafter"/>
</dbReference>
<dbReference type="eggNOG" id="KOG1426">
    <property type="taxonomic scope" value="Eukaryota"/>
</dbReference>
<evidence type="ECO:0000313" key="3">
    <source>
        <dbReference type="Proteomes" id="UP000006911"/>
    </source>
</evidence>
<dbReference type="SUPFAM" id="SSF50985">
    <property type="entry name" value="RCC1/BLIP-II"/>
    <property type="match status" value="1"/>
</dbReference>
<dbReference type="PROSITE" id="PS50012">
    <property type="entry name" value="RCC1_3"/>
    <property type="match status" value="2"/>
</dbReference>
<dbReference type="GO" id="GO:0034551">
    <property type="term" value="P:mitochondrial respiratory chain complex III assembly"/>
    <property type="evidence" value="ECO:0007669"/>
    <property type="project" value="TreeGrafter"/>
</dbReference>
<dbReference type="GeneID" id="9181695"/>
<feature type="repeat" description="RCC1" evidence="1">
    <location>
        <begin position="198"/>
        <end position="256"/>
    </location>
</feature>
<dbReference type="HOGENOM" id="CLU_021989_1_0_1"/>
<dbReference type="PROSITE" id="PS00626">
    <property type="entry name" value="RCC1_2"/>
    <property type="match status" value="1"/>
</dbReference>
<dbReference type="Pfam" id="PF00415">
    <property type="entry name" value="RCC1"/>
    <property type="match status" value="1"/>
</dbReference>
<dbReference type="STRING" id="656061.D5GGJ5"/>
<dbReference type="AlphaFoldDB" id="D5GGJ5"/>
<dbReference type="EMBL" id="FN430275">
    <property type="protein sequence ID" value="CAZ83725.1"/>
    <property type="molecule type" value="Genomic_DNA"/>
</dbReference>
<dbReference type="Gene3D" id="2.130.10.30">
    <property type="entry name" value="Regulator of chromosome condensation 1/beta-lactamase-inhibitor protein II"/>
    <property type="match status" value="1"/>
</dbReference>
<dbReference type="Proteomes" id="UP000006911">
    <property type="component" value="Unassembled WGS sequence"/>
</dbReference>
<dbReference type="RefSeq" id="XP_002839534.1">
    <property type="nucleotide sequence ID" value="XM_002839488.1"/>
</dbReference>
<reference evidence="2 3" key="1">
    <citation type="journal article" date="2010" name="Nature">
        <title>Perigord black truffle genome uncovers evolutionary origins and mechanisms of symbiosis.</title>
        <authorList>
            <person name="Martin F."/>
            <person name="Kohler A."/>
            <person name="Murat C."/>
            <person name="Balestrini R."/>
            <person name="Coutinho P.M."/>
            <person name="Jaillon O."/>
            <person name="Montanini B."/>
            <person name="Morin E."/>
            <person name="Noel B."/>
            <person name="Percudani R."/>
            <person name="Porcel B."/>
            <person name="Rubini A."/>
            <person name="Amicucci A."/>
            <person name="Amselem J."/>
            <person name="Anthouard V."/>
            <person name="Arcioni S."/>
            <person name="Artiguenave F."/>
            <person name="Aury J.M."/>
            <person name="Ballario P."/>
            <person name="Bolchi A."/>
            <person name="Brenna A."/>
            <person name="Brun A."/>
            <person name="Buee M."/>
            <person name="Cantarel B."/>
            <person name="Chevalier G."/>
            <person name="Couloux A."/>
            <person name="Da Silva C."/>
            <person name="Denoeud F."/>
            <person name="Duplessis S."/>
            <person name="Ghignone S."/>
            <person name="Hilselberger B."/>
            <person name="Iotti M."/>
            <person name="Marcais B."/>
            <person name="Mello A."/>
            <person name="Miranda M."/>
            <person name="Pacioni G."/>
            <person name="Quesneville H."/>
            <person name="Riccioni C."/>
            <person name="Ruotolo R."/>
            <person name="Splivallo R."/>
            <person name="Stocchi V."/>
            <person name="Tisserant E."/>
            <person name="Viscomi A.R."/>
            <person name="Zambonelli A."/>
            <person name="Zampieri E."/>
            <person name="Henrissat B."/>
            <person name="Lebrun M.H."/>
            <person name="Paolocci F."/>
            <person name="Bonfante P."/>
            <person name="Ottonello S."/>
            <person name="Wincker P."/>
        </authorList>
    </citation>
    <scope>NUCLEOTIDE SEQUENCE [LARGE SCALE GENOMIC DNA]</scope>
    <source>
        <strain evidence="2 3">Mel28</strain>
    </source>
</reference>
<dbReference type="KEGG" id="tml:GSTUM_00007526001"/>
<name>D5GGJ5_TUBMM</name>
<organism evidence="2 3">
    <name type="scientific">Tuber melanosporum (strain Mel28)</name>
    <name type="common">Perigord black truffle</name>
    <dbReference type="NCBI Taxonomy" id="656061"/>
    <lineage>
        <taxon>Eukaryota</taxon>
        <taxon>Fungi</taxon>
        <taxon>Dikarya</taxon>
        <taxon>Ascomycota</taxon>
        <taxon>Pezizomycotina</taxon>
        <taxon>Pezizomycetes</taxon>
        <taxon>Pezizales</taxon>
        <taxon>Tuberaceae</taxon>
        <taxon>Tuber</taxon>
    </lineage>
</organism>
<sequence>MFKPIGTTSSLRFLLSRHAKLGGRFVYCRNTSTSPYNHTSSNLSTRNRKTITTTLGLLGGLAICQWAFGMEVHAEAPPVISTGGLKRELSVQHIQVENSLQNPGVYAWGNNVGRVVAPDSDNTLIKSPRRLPFFDNMLLRDLNLGRNIGVAVTERGDLLQWGIAYADGVGTPEITLKGKNILRVQLSQDRVFALSKDGTVYSLPMAKKYQLSGAKPSEASWIPGLTSEANIHYRTLKPDVVDIASGFDHILLLTSQGRVFSAAASSSFPVRGQTGIPGLTYATRPKDKPYDTCHEITGLNGHRITKIAAGDYHSLVRDNKGQVLSFGENTNGQLGFDYDTENDIVPTPRPLPLKSQYPGTNLTVTVKTLAAGGANSYFVVNVEDIQKAKVTSDLLACGTGIFGNLGNGKWTHVQGSPIKVKSLSGLSEYDERVNKVIPIRPKYLSVGATHTSAIMNNLTKVDASSSPNSPVYDVNYGADVLWWGSNEYYQLGTGKRANSCVPVYIPPLDPGDDVGGGMSTRKDQVHRFQITPRKKANISGRAVEFEQRISCGQGNTAVYSAV</sequence>
<dbReference type="Pfam" id="PF13540">
    <property type="entry name" value="RCC1_2"/>
    <property type="match status" value="1"/>
</dbReference>
<dbReference type="InterPro" id="IPR000408">
    <property type="entry name" value="Reg_chr_condens"/>
</dbReference>
<evidence type="ECO:0000313" key="2">
    <source>
        <dbReference type="EMBL" id="CAZ83725.1"/>
    </source>
</evidence>
<dbReference type="InParanoid" id="D5GGJ5"/>
<protein>
    <submittedName>
        <fullName evidence="2">(Perigord truffle) hypothetical protein</fullName>
    </submittedName>
</protein>